<keyword evidence="2" id="KW-0963">Cytoplasm</keyword>
<keyword evidence="1" id="KW-0806">Transcription termination</keyword>
<name>A0ABR5A2N6_9BACL</name>
<protein>
    <recommendedName>
        <fullName evidence="8">NusA-like second KH domain-containing protein</fullName>
    </recommendedName>
</protein>
<dbReference type="PANTHER" id="PTHR22648">
    <property type="entry name" value="TRANSCRIPTION TERMINATION FACTOR NUSA"/>
    <property type="match status" value="1"/>
</dbReference>
<dbReference type="CDD" id="cd22529">
    <property type="entry name" value="KH-II_NusA_rpt2"/>
    <property type="match status" value="1"/>
</dbReference>
<reference evidence="9 10" key="1">
    <citation type="submission" date="2014-12" db="EMBL/GenBank/DDBJ databases">
        <title>Draft genome sequence of Cohnella kolymensis strain B-2846.</title>
        <authorList>
            <person name="Karlyshev A.V."/>
            <person name="Kudryashova E.B."/>
        </authorList>
    </citation>
    <scope>NUCLEOTIDE SEQUENCE [LARGE SCALE GENOMIC DNA]</scope>
    <source>
        <strain evidence="9 10">VKM B-2846</strain>
    </source>
</reference>
<keyword evidence="5" id="KW-0804">Transcription</keyword>
<evidence type="ECO:0000256" key="3">
    <source>
        <dbReference type="ARBA" id="ARBA00022884"/>
    </source>
</evidence>
<evidence type="ECO:0000256" key="2">
    <source>
        <dbReference type="ARBA" id="ARBA00022490"/>
    </source>
</evidence>
<dbReference type="EMBL" id="JXAL01000023">
    <property type="protein sequence ID" value="KIL35323.1"/>
    <property type="molecule type" value="Genomic_DNA"/>
</dbReference>
<accession>A0ABR5A2N6</accession>
<keyword evidence="4" id="KW-0805">Transcription regulation</keyword>
<dbReference type="PANTHER" id="PTHR22648:SF0">
    <property type="entry name" value="TRANSCRIPTION TERMINATION_ANTITERMINATION PROTEIN NUSA"/>
    <property type="match status" value="1"/>
</dbReference>
<gene>
    <name evidence="9" type="ORF">SD71_14950</name>
</gene>
<comment type="caution">
    <text evidence="9">The sequence shown here is derived from an EMBL/GenBank/DDBJ whole genome shotgun (WGS) entry which is preliminary data.</text>
</comment>
<evidence type="ECO:0000313" key="9">
    <source>
        <dbReference type="EMBL" id="KIL35323.1"/>
    </source>
</evidence>
<keyword evidence="10" id="KW-1185">Reference proteome</keyword>
<evidence type="ECO:0000313" key="10">
    <source>
        <dbReference type="Proteomes" id="UP000054526"/>
    </source>
</evidence>
<proteinExistence type="predicted"/>
<evidence type="ECO:0000256" key="1">
    <source>
        <dbReference type="ARBA" id="ARBA00022472"/>
    </source>
</evidence>
<dbReference type="Gene3D" id="3.30.300.20">
    <property type="match status" value="1"/>
</dbReference>
<feature type="domain" description="NusA-like second KH" evidence="8">
    <location>
        <begin position="23"/>
        <end position="87"/>
    </location>
</feature>
<evidence type="ECO:0000256" key="7">
    <source>
        <dbReference type="SAM" id="MobiDB-lite"/>
    </source>
</evidence>
<dbReference type="Proteomes" id="UP000054526">
    <property type="component" value="Unassembled WGS sequence"/>
</dbReference>
<evidence type="ECO:0000256" key="5">
    <source>
        <dbReference type="ARBA" id="ARBA00023163"/>
    </source>
</evidence>
<evidence type="ECO:0000256" key="4">
    <source>
        <dbReference type="ARBA" id="ARBA00023015"/>
    </source>
</evidence>
<dbReference type="InterPro" id="IPR030842">
    <property type="entry name" value="TF_NusA_bacterial"/>
</dbReference>
<organism evidence="9 10">
    <name type="scientific">Cohnella kolymensis</name>
    <dbReference type="NCBI Taxonomy" id="1590652"/>
    <lineage>
        <taxon>Bacteria</taxon>
        <taxon>Bacillati</taxon>
        <taxon>Bacillota</taxon>
        <taxon>Bacilli</taxon>
        <taxon>Bacillales</taxon>
        <taxon>Paenibacillaceae</taxon>
        <taxon>Cohnella</taxon>
    </lineage>
</organism>
<dbReference type="PROSITE" id="PS50084">
    <property type="entry name" value="KH_TYPE_1"/>
    <property type="match status" value="1"/>
</dbReference>
<evidence type="ECO:0000256" key="6">
    <source>
        <dbReference type="PROSITE-ProRule" id="PRU00117"/>
    </source>
</evidence>
<dbReference type="InterPro" id="IPR009019">
    <property type="entry name" value="KH_sf_prok-type"/>
</dbReference>
<evidence type="ECO:0000259" key="8">
    <source>
        <dbReference type="Pfam" id="PF26594"/>
    </source>
</evidence>
<feature type="region of interest" description="Disordered" evidence="7">
    <location>
        <begin position="89"/>
        <end position="108"/>
    </location>
</feature>
<dbReference type="InterPro" id="IPR015946">
    <property type="entry name" value="KH_dom-like_a/b"/>
</dbReference>
<sequence>MQTIVMELKGEKIDIVRWSEAIDEYVANALSPSKVLEVIVFEAEKMARVIVPDYQLSLAIGIKGQNARLAAKLTGWKIDIKSETQAEQEYGRAKTTGGMMHQDSVSID</sequence>
<dbReference type="InterPro" id="IPR058582">
    <property type="entry name" value="KH_NusA_2nd"/>
</dbReference>
<dbReference type="SUPFAM" id="SSF54814">
    <property type="entry name" value="Prokaryotic type KH domain (KH-domain type II)"/>
    <property type="match status" value="1"/>
</dbReference>
<keyword evidence="3 6" id="KW-0694">RNA-binding</keyword>
<dbReference type="Pfam" id="PF26594">
    <property type="entry name" value="KH_NusA_2nd"/>
    <property type="match status" value="1"/>
</dbReference>